<name>F4QMI8_9CAUL</name>
<proteinExistence type="predicted"/>
<dbReference type="Pfam" id="PF01381">
    <property type="entry name" value="HTH_3"/>
    <property type="match status" value="1"/>
</dbReference>
<dbReference type="GO" id="GO:0003677">
    <property type="term" value="F:DNA binding"/>
    <property type="evidence" value="ECO:0007669"/>
    <property type="project" value="InterPro"/>
</dbReference>
<dbReference type="SMART" id="SM00530">
    <property type="entry name" value="HTH_XRE"/>
    <property type="match status" value="1"/>
</dbReference>
<evidence type="ECO:0000259" key="1">
    <source>
        <dbReference type="PROSITE" id="PS50943"/>
    </source>
</evidence>
<evidence type="ECO:0000313" key="3">
    <source>
        <dbReference type="Proteomes" id="UP000006512"/>
    </source>
</evidence>
<accession>F4QMI8</accession>
<dbReference type="eggNOG" id="COG1396">
    <property type="taxonomic scope" value="Bacteria"/>
</dbReference>
<dbReference type="PROSITE" id="PS50943">
    <property type="entry name" value="HTH_CROC1"/>
    <property type="match status" value="1"/>
</dbReference>
<protein>
    <submittedName>
        <fullName evidence="2">Helix-turn-helix family protein</fullName>
    </submittedName>
</protein>
<dbReference type="InterPro" id="IPR001387">
    <property type="entry name" value="Cro/C1-type_HTH"/>
</dbReference>
<dbReference type="EMBL" id="GL883078">
    <property type="protein sequence ID" value="EGF91429.1"/>
    <property type="molecule type" value="Genomic_DNA"/>
</dbReference>
<reference evidence="3" key="1">
    <citation type="submission" date="2011-03" db="EMBL/GenBank/DDBJ databases">
        <title>Draft genome sequence of Brevundimonas diminuta.</title>
        <authorList>
            <person name="Brown P.J.B."/>
            <person name="Buechlein A."/>
            <person name="Hemmerich C."/>
            <person name="Brun Y.V."/>
        </authorList>
    </citation>
    <scope>NUCLEOTIDE SEQUENCE [LARGE SCALE GENOMIC DNA]</scope>
    <source>
        <strain evidence="3">C19</strain>
    </source>
</reference>
<dbReference type="Gene3D" id="1.10.260.40">
    <property type="entry name" value="lambda repressor-like DNA-binding domains"/>
    <property type="match status" value="1"/>
</dbReference>
<organism evidence="2 3">
    <name type="scientific">Asticcacaulis biprosthecium C19</name>
    <dbReference type="NCBI Taxonomy" id="715226"/>
    <lineage>
        <taxon>Bacteria</taxon>
        <taxon>Pseudomonadati</taxon>
        <taxon>Pseudomonadota</taxon>
        <taxon>Alphaproteobacteria</taxon>
        <taxon>Caulobacterales</taxon>
        <taxon>Caulobacteraceae</taxon>
        <taxon>Asticcacaulis</taxon>
    </lineage>
</organism>
<dbReference type="Proteomes" id="UP000006512">
    <property type="component" value="Unassembled WGS sequence"/>
</dbReference>
<evidence type="ECO:0000313" key="2">
    <source>
        <dbReference type="EMBL" id="EGF91429.1"/>
    </source>
</evidence>
<dbReference type="AlphaFoldDB" id="F4QMI8"/>
<dbReference type="RefSeq" id="WP_006273631.1">
    <property type="nucleotide sequence ID" value="NZ_GL883078.1"/>
</dbReference>
<sequence length="102" mass="11508">MALSLFTPNDVLTEICQGFKALRLESGLTQEGLARRSGVSLGSLKRFETTGQINFESLLRLALVLGRLDDFHRFSEKLAEPVQRTLADFDDTVTQPRRGRRK</sequence>
<dbReference type="SUPFAM" id="SSF47413">
    <property type="entry name" value="lambda repressor-like DNA-binding domains"/>
    <property type="match status" value="1"/>
</dbReference>
<dbReference type="CDD" id="cd00093">
    <property type="entry name" value="HTH_XRE"/>
    <property type="match status" value="1"/>
</dbReference>
<dbReference type="InterPro" id="IPR010982">
    <property type="entry name" value="Lambda_DNA-bd_dom_sf"/>
</dbReference>
<feature type="domain" description="HTH cro/C1-type" evidence="1">
    <location>
        <begin position="19"/>
        <end position="71"/>
    </location>
</feature>
<gene>
    <name evidence="2" type="ORF">ABI_28450</name>
</gene>
<dbReference type="STRING" id="715226.ABI_28450"/>
<keyword evidence="3" id="KW-1185">Reference proteome</keyword>
<dbReference type="HOGENOM" id="CLU_153788_4_1_5"/>